<name>A0ABY8DES5_9HYPH</name>
<organism evidence="9 10">
    <name type="scientific">Sinorhizobium garamanticum</name>
    <dbReference type="NCBI Taxonomy" id="680247"/>
    <lineage>
        <taxon>Bacteria</taxon>
        <taxon>Pseudomonadati</taxon>
        <taxon>Pseudomonadota</taxon>
        <taxon>Alphaproteobacteria</taxon>
        <taxon>Hyphomicrobiales</taxon>
        <taxon>Rhizobiaceae</taxon>
        <taxon>Sinorhizobium/Ensifer group</taxon>
        <taxon>Sinorhizobium</taxon>
    </lineage>
</organism>
<feature type="domain" description="Adenylyltransferase AadA C-terminal" evidence="7">
    <location>
        <begin position="152"/>
        <end position="251"/>
    </location>
</feature>
<sequence length="258" mass="28726">MPISTPEQTQTQAATEILRDVLGDTLLAVYLHGSAASGKLRPQSDIDLLAVVDRGMTDDQRNDLLTALLRISGHHPAAPGGPRCIEVIVFRLSALFKIGFPATAEFTYGEWLRDEFEAGERPMPTSDPEYTLVLAQARQEAVTLFGPIVPALLPEIPLKQVRQAMRDALPSLLNRLRGDERNILLTLARMWRTARTGEFVTKDAAAAWAVPQLLGRDAATLDYARRAYLGEIIDEWESRWDDAQRLAELLTERVTELL</sequence>
<dbReference type="RefSeq" id="WP_280661372.1">
    <property type="nucleotide sequence ID" value="NZ_CP120373.1"/>
</dbReference>
<dbReference type="InterPro" id="IPR025184">
    <property type="entry name" value="AadA_C"/>
</dbReference>
<dbReference type="EC" id="2.7.7.47" evidence="3"/>
<evidence type="ECO:0000313" key="9">
    <source>
        <dbReference type="EMBL" id="WEX89394.1"/>
    </source>
</evidence>
<dbReference type="InterPro" id="IPR024172">
    <property type="entry name" value="AadA/Aad9"/>
</dbReference>
<keyword evidence="2" id="KW-0046">Antibiotic resistance</keyword>
<evidence type="ECO:0000256" key="5">
    <source>
        <dbReference type="ARBA" id="ARBA00047831"/>
    </source>
</evidence>
<evidence type="ECO:0000259" key="8">
    <source>
        <dbReference type="Pfam" id="PF18765"/>
    </source>
</evidence>
<dbReference type="InterPro" id="IPR041633">
    <property type="entry name" value="Polbeta"/>
</dbReference>
<reference evidence="9 10" key="1">
    <citation type="submission" date="2023-03" db="EMBL/GenBank/DDBJ databases">
        <authorList>
            <person name="Kaur S."/>
            <person name="Espinosa-Saiz D."/>
            <person name="Velazquez E."/>
            <person name="Menendez E."/>
            <person name="diCenzo G.C."/>
        </authorList>
    </citation>
    <scope>NUCLEOTIDE SEQUENCE [LARGE SCALE GENOMIC DNA]</scope>
    <source>
        <strain evidence="9 10">LMG 24692</strain>
    </source>
</reference>
<dbReference type="CDD" id="cd05403">
    <property type="entry name" value="NT_KNTase_like"/>
    <property type="match status" value="1"/>
</dbReference>
<dbReference type="InterPro" id="IPR043519">
    <property type="entry name" value="NT_sf"/>
</dbReference>
<dbReference type="PIRSF" id="PIRSF000819">
    <property type="entry name" value="Streptomycin_3-adenylyltransf"/>
    <property type="match status" value="1"/>
</dbReference>
<dbReference type="EMBL" id="CP120373">
    <property type="protein sequence ID" value="WEX89394.1"/>
    <property type="molecule type" value="Genomic_DNA"/>
</dbReference>
<gene>
    <name evidence="9" type="ORF">PZN02_000688</name>
</gene>
<dbReference type="Pfam" id="PF13427">
    <property type="entry name" value="AadA_C"/>
    <property type="match status" value="1"/>
</dbReference>
<evidence type="ECO:0000256" key="3">
    <source>
        <dbReference type="ARBA" id="ARBA00035126"/>
    </source>
</evidence>
<evidence type="ECO:0000259" key="7">
    <source>
        <dbReference type="Pfam" id="PF13427"/>
    </source>
</evidence>
<protein>
    <recommendedName>
        <fullName evidence="4">Aminoglycoside (3'') (9) adenylyltransferase</fullName>
        <ecNumber evidence="3">2.7.7.47</ecNumber>
    </recommendedName>
</protein>
<feature type="domain" description="Polymerase beta nucleotidyltransferase" evidence="8">
    <location>
        <begin position="26"/>
        <end position="71"/>
    </location>
</feature>
<dbReference type="Pfam" id="PF18765">
    <property type="entry name" value="Polbeta"/>
    <property type="match status" value="1"/>
</dbReference>
<dbReference type="SUPFAM" id="SSF81301">
    <property type="entry name" value="Nucleotidyltransferase"/>
    <property type="match status" value="1"/>
</dbReference>
<dbReference type="Proteomes" id="UP001229355">
    <property type="component" value="Chromosome 1"/>
</dbReference>
<comment type="catalytic activity">
    <reaction evidence="6">
        <text>streptomycin + ATP = 3''-O-adenylylstreptomycin + diphosphate</text>
        <dbReference type="Rhea" id="RHEA:20245"/>
        <dbReference type="ChEBI" id="CHEBI:30616"/>
        <dbReference type="ChEBI" id="CHEBI:33019"/>
        <dbReference type="ChEBI" id="CHEBI:58007"/>
        <dbReference type="ChEBI" id="CHEBI:58605"/>
        <dbReference type="EC" id="2.7.7.47"/>
    </reaction>
</comment>
<evidence type="ECO:0000256" key="1">
    <source>
        <dbReference type="ARBA" id="ARBA00022679"/>
    </source>
</evidence>
<dbReference type="Gene3D" id="3.30.460.10">
    <property type="entry name" value="Beta Polymerase, domain 2"/>
    <property type="match status" value="1"/>
</dbReference>
<keyword evidence="1" id="KW-0808">Transferase</keyword>
<evidence type="ECO:0000256" key="6">
    <source>
        <dbReference type="ARBA" id="ARBA00048566"/>
    </source>
</evidence>
<keyword evidence="10" id="KW-1185">Reference proteome</keyword>
<evidence type="ECO:0000256" key="2">
    <source>
        <dbReference type="ARBA" id="ARBA00023251"/>
    </source>
</evidence>
<comment type="catalytic activity">
    <reaction evidence="5">
        <text>spectinomycin + ATP = 9-O-adenylylspectinomycin + diphosphate</text>
        <dbReference type="Rhea" id="RHEA:63228"/>
        <dbReference type="ChEBI" id="CHEBI:30616"/>
        <dbReference type="ChEBI" id="CHEBI:33019"/>
        <dbReference type="ChEBI" id="CHEBI:146260"/>
        <dbReference type="ChEBI" id="CHEBI:146261"/>
    </reaction>
</comment>
<evidence type="ECO:0000313" key="10">
    <source>
        <dbReference type="Proteomes" id="UP001229355"/>
    </source>
</evidence>
<proteinExistence type="predicted"/>
<accession>A0ABY8DES5</accession>
<evidence type="ECO:0000256" key="4">
    <source>
        <dbReference type="ARBA" id="ARBA00035252"/>
    </source>
</evidence>